<gene>
    <name evidence="4" type="ORF">RNJ44_01903</name>
</gene>
<organism evidence="4 5">
    <name type="scientific">Nakaseomyces bracarensis</name>
    <dbReference type="NCBI Taxonomy" id="273131"/>
    <lineage>
        <taxon>Eukaryota</taxon>
        <taxon>Fungi</taxon>
        <taxon>Dikarya</taxon>
        <taxon>Ascomycota</taxon>
        <taxon>Saccharomycotina</taxon>
        <taxon>Saccharomycetes</taxon>
        <taxon>Saccharomycetales</taxon>
        <taxon>Saccharomycetaceae</taxon>
        <taxon>Nakaseomyces</taxon>
    </lineage>
</organism>
<keyword evidence="5" id="KW-1185">Reference proteome</keyword>
<dbReference type="Pfam" id="PF03937">
    <property type="entry name" value="Sdh5"/>
    <property type="match status" value="1"/>
</dbReference>
<sequence length="156" mass="18410">MLRTTGGRAISLLRTKQMSLAFRTPSLIHKYSTSDKSNDDVVSRIKVNPIKRVNESLDKKRARLVYQSRKRGILETDLLLSGFAAKYLKDMTNEELDEYDALLNELDWDIYYWVTKNYKTSPVPDRWKDSKLLKKLQDFSENKEKKILRMPDLENY</sequence>
<keyword evidence="1 3" id="KW-0496">Mitochondrion</keyword>
<evidence type="ECO:0000256" key="2">
    <source>
        <dbReference type="ARBA" id="ARBA00023186"/>
    </source>
</evidence>
<dbReference type="InterPro" id="IPR005631">
    <property type="entry name" value="SDH"/>
</dbReference>
<dbReference type="InterPro" id="IPR028882">
    <property type="entry name" value="SDHAF2"/>
</dbReference>
<comment type="subunit">
    <text evidence="3">Interacts with the flavoprotein subunit within the SDH catalytic dimer.</text>
</comment>
<dbReference type="Gene3D" id="1.10.150.250">
    <property type="entry name" value="Flavinator of succinate dehydrogenase"/>
    <property type="match status" value="1"/>
</dbReference>
<accession>A0ABR4NP36</accession>
<dbReference type="Proteomes" id="UP001623330">
    <property type="component" value="Unassembled WGS sequence"/>
</dbReference>
<evidence type="ECO:0000256" key="3">
    <source>
        <dbReference type="HAMAP-Rule" id="MF_03057"/>
    </source>
</evidence>
<protein>
    <recommendedName>
        <fullName evidence="3">Succinate dehydrogenase assembly factor 2, mitochondrial</fullName>
        <shortName evidence="3">SDH assembly factor 2</shortName>
        <shortName evidence="3">SDHAF2</shortName>
    </recommendedName>
</protein>
<proteinExistence type="inferred from homology"/>
<evidence type="ECO:0000313" key="4">
    <source>
        <dbReference type="EMBL" id="KAL3229767.1"/>
    </source>
</evidence>
<dbReference type="HAMAP" id="MF_03057">
    <property type="entry name" value="SDHAF2"/>
    <property type="match status" value="1"/>
</dbReference>
<comment type="similarity">
    <text evidence="3">Belongs to the SDHAF2 family.</text>
</comment>
<keyword evidence="2 3" id="KW-0143">Chaperone</keyword>
<comment type="caution">
    <text evidence="4">The sequence shown here is derived from an EMBL/GenBank/DDBJ whole genome shotgun (WGS) entry which is preliminary data.</text>
</comment>
<evidence type="ECO:0000256" key="1">
    <source>
        <dbReference type="ARBA" id="ARBA00023128"/>
    </source>
</evidence>
<comment type="function">
    <text evidence="3">Plays an essential role in the assembly of succinate dehydrogenase (SDH), an enzyme complex (also referred to as respiratory complex II) that is a component of both the tricarboxylic acid (TCA) cycle and the mitochondrial electron transport chain, and which couples the oxidation of succinate to fumarate with the reduction of ubiquinone (coenzyme Q) to ubiquinol. Required for flavinylation (covalent attachment of FAD) of the flavoprotein subunit of the SDH catalytic dimer.</text>
</comment>
<dbReference type="InterPro" id="IPR036714">
    <property type="entry name" value="SDH_sf"/>
</dbReference>
<dbReference type="SUPFAM" id="SSF109910">
    <property type="entry name" value="YgfY-like"/>
    <property type="match status" value="1"/>
</dbReference>
<dbReference type="PANTHER" id="PTHR12469">
    <property type="entry name" value="PROTEIN EMI5 HOMOLOG, MITOCHONDRIAL"/>
    <property type="match status" value="1"/>
</dbReference>
<dbReference type="PANTHER" id="PTHR12469:SF2">
    <property type="entry name" value="SUCCINATE DEHYDROGENASE ASSEMBLY FACTOR 2, MITOCHONDRIAL"/>
    <property type="match status" value="1"/>
</dbReference>
<comment type="subcellular location">
    <subcellularLocation>
        <location evidence="3">Mitochondrion matrix</location>
    </subcellularLocation>
</comment>
<dbReference type="EMBL" id="JBEVYD010000011">
    <property type="protein sequence ID" value="KAL3229767.1"/>
    <property type="molecule type" value="Genomic_DNA"/>
</dbReference>
<reference evidence="4 5" key="1">
    <citation type="submission" date="2024-05" db="EMBL/GenBank/DDBJ databases">
        <title>Long read based assembly of the Candida bracarensis genome reveals expanded adhesin content.</title>
        <authorList>
            <person name="Marcet-Houben M."/>
            <person name="Ksiezopolska E."/>
            <person name="Gabaldon T."/>
        </authorList>
    </citation>
    <scope>NUCLEOTIDE SEQUENCE [LARGE SCALE GENOMIC DNA]</scope>
    <source>
        <strain evidence="4 5">CBM6</strain>
    </source>
</reference>
<evidence type="ECO:0000313" key="5">
    <source>
        <dbReference type="Proteomes" id="UP001623330"/>
    </source>
</evidence>
<name>A0ABR4NP36_9SACH</name>